<dbReference type="Proteomes" id="UP000190092">
    <property type="component" value="Unassembled WGS sequence"/>
</dbReference>
<evidence type="ECO:0000259" key="5">
    <source>
        <dbReference type="PROSITE" id="PS51891"/>
    </source>
</evidence>
<evidence type="ECO:0000256" key="1">
    <source>
        <dbReference type="ARBA" id="ARBA00005495"/>
    </source>
</evidence>
<dbReference type="PANTHER" id="PTHR33337:SF40">
    <property type="entry name" value="CENP-V_GFA DOMAIN-CONTAINING PROTEIN-RELATED"/>
    <property type="match status" value="1"/>
</dbReference>
<dbReference type="GO" id="GO:0016846">
    <property type="term" value="F:carbon-sulfur lyase activity"/>
    <property type="evidence" value="ECO:0007669"/>
    <property type="project" value="InterPro"/>
</dbReference>
<comment type="similarity">
    <text evidence="1">Belongs to the Gfa family.</text>
</comment>
<dbReference type="Pfam" id="PF04828">
    <property type="entry name" value="GFA"/>
    <property type="match status" value="1"/>
</dbReference>
<dbReference type="AlphaFoldDB" id="A0A1T4SC69"/>
<name>A0A1T4SC69_9HYPH</name>
<evidence type="ECO:0000256" key="2">
    <source>
        <dbReference type="ARBA" id="ARBA00022723"/>
    </source>
</evidence>
<accession>A0A1T4SC69</accession>
<keyword evidence="3" id="KW-0862">Zinc</keyword>
<evidence type="ECO:0000313" key="6">
    <source>
        <dbReference type="EMBL" id="SKA25508.1"/>
    </source>
</evidence>
<dbReference type="PANTHER" id="PTHR33337">
    <property type="entry name" value="GFA DOMAIN-CONTAINING PROTEIN"/>
    <property type="match status" value="1"/>
</dbReference>
<dbReference type="OrthoDB" id="7159017at2"/>
<dbReference type="InterPro" id="IPR006913">
    <property type="entry name" value="CENP-V/GFA"/>
</dbReference>
<organism evidence="6 7">
    <name type="scientific">Enhydrobacter aerosaccus</name>
    <dbReference type="NCBI Taxonomy" id="225324"/>
    <lineage>
        <taxon>Bacteria</taxon>
        <taxon>Pseudomonadati</taxon>
        <taxon>Pseudomonadota</taxon>
        <taxon>Alphaproteobacteria</taxon>
        <taxon>Hyphomicrobiales</taxon>
        <taxon>Enhydrobacter</taxon>
    </lineage>
</organism>
<dbReference type="Gene3D" id="3.90.1590.10">
    <property type="entry name" value="glutathione-dependent formaldehyde- activating enzyme (gfa)"/>
    <property type="match status" value="1"/>
</dbReference>
<evidence type="ECO:0000256" key="3">
    <source>
        <dbReference type="ARBA" id="ARBA00022833"/>
    </source>
</evidence>
<reference evidence="7" key="1">
    <citation type="submission" date="2017-02" db="EMBL/GenBank/DDBJ databases">
        <authorList>
            <person name="Varghese N."/>
            <person name="Submissions S."/>
        </authorList>
    </citation>
    <scope>NUCLEOTIDE SEQUENCE [LARGE SCALE GENOMIC DNA]</scope>
    <source>
        <strain evidence="7">ATCC 27094</strain>
    </source>
</reference>
<gene>
    <name evidence="6" type="ORF">SAMN02745126_04532</name>
</gene>
<dbReference type="EMBL" id="FUWJ01000007">
    <property type="protein sequence ID" value="SKA25508.1"/>
    <property type="molecule type" value="Genomic_DNA"/>
</dbReference>
<keyword evidence="7" id="KW-1185">Reference proteome</keyword>
<dbReference type="SUPFAM" id="SSF51316">
    <property type="entry name" value="Mss4-like"/>
    <property type="match status" value="1"/>
</dbReference>
<dbReference type="InterPro" id="IPR011057">
    <property type="entry name" value="Mss4-like_sf"/>
</dbReference>
<sequence>MSDKFEGGCLCGAVRFLATGAPKGVFWCHCQSCRRHSGAPVSVFVGIELHAYTVTKGEITKFKSSPGTTRGFCRACGSTLTCEVRQLPTETHFHVGAFDDPTQFEPSKHFFRNEQLPWLHLK</sequence>
<proteinExistence type="inferred from homology"/>
<dbReference type="GO" id="GO:0046872">
    <property type="term" value="F:metal ion binding"/>
    <property type="evidence" value="ECO:0007669"/>
    <property type="project" value="UniProtKB-KW"/>
</dbReference>
<dbReference type="PROSITE" id="PS51891">
    <property type="entry name" value="CENP_V_GFA"/>
    <property type="match status" value="1"/>
</dbReference>
<keyword evidence="2" id="KW-0479">Metal-binding</keyword>
<evidence type="ECO:0000313" key="7">
    <source>
        <dbReference type="Proteomes" id="UP000190092"/>
    </source>
</evidence>
<dbReference type="RefSeq" id="WP_085936190.1">
    <property type="nucleotide sequence ID" value="NZ_FUWJ01000007.1"/>
</dbReference>
<dbReference type="STRING" id="225324.SAMN02745126_04532"/>
<feature type="domain" description="CENP-V/GFA" evidence="5">
    <location>
        <begin position="5"/>
        <end position="105"/>
    </location>
</feature>
<keyword evidence="4" id="KW-0456">Lyase</keyword>
<protein>
    <submittedName>
        <fullName evidence="6">Uncharacterized conserved protein</fullName>
    </submittedName>
</protein>
<evidence type="ECO:0000256" key="4">
    <source>
        <dbReference type="ARBA" id="ARBA00023239"/>
    </source>
</evidence>